<dbReference type="EMBL" id="KI635766">
    <property type="protein sequence ID" value="ETB59860.1"/>
    <property type="molecule type" value="Genomic_DNA"/>
</dbReference>
<keyword evidence="3" id="KW-1185">Reference proteome</keyword>
<accession>V7PLL8</accession>
<dbReference type="OrthoDB" id="377737at2759"/>
<feature type="compositionally biased region" description="Polar residues" evidence="1">
    <location>
        <begin position="1335"/>
        <end position="1346"/>
    </location>
</feature>
<feature type="region of interest" description="Disordered" evidence="1">
    <location>
        <begin position="1242"/>
        <end position="1261"/>
    </location>
</feature>
<feature type="compositionally biased region" description="Low complexity" evidence="1">
    <location>
        <begin position="544"/>
        <end position="553"/>
    </location>
</feature>
<feature type="region of interest" description="Disordered" evidence="1">
    <location>
        <begin position="536"/>
        <end position="558"/>
    </location>
</feature>
<organism evidence="2 3">
    <name type="scientific">Plasmodium yoelii 17X</name>
    <dbReference type="NCBI Taxonomy" id="1323249"/>
    <lineage>
        <taxon>Eukaryota</taxon>
        <taxon>Sar</taxon>
        <taxon>Alveolata</taxon>
        <taxon>Apicomplexa</taxon>
        <taxon>Aconoidasida</taxon>
        <taxon>Haemosporida</taxon>
        <taxon>Plasmodiidae</taxon>
        <taxon>Plasmodium</taxon>
        <taxon>Plasmodium (Vinckeia)</taxon>
    </lineage>
</organism>
<feature type="region of interest" description="Disordered" evidence="1">
    <location>
        <begin position="1425"/>
        <end position="1454"/>
    </location>
</feature>
<feature type="region of interest" description="Disordered" evidence="1">
    <location>
        <begin position="815"/>
        <end position="851"/>
    </location>
</feature>
<evidence type="ECO:0000256" key="1">
    <source>
        <dbReference type="SAM" id="MobiDB-lite"/>
    </source>
</evidence>
<evidence type="ECO:0000313" key="2">
    <source>
        <dbReference type="EMBL" id="ETB59860.1"/>
    </source>
</evidence>
<dbReference type="Proteomes" id="UP000018538">
    <property type="component" value="Unassembled WGS sequence"/>
</dbReference>
<feature type="compositionally biased region" description="Basic and acidic residues" evidence="1">
    <location>
        <begin position="1383"/>
        <end position="1393"/>
    </location>
</feature>
<sequence length="1606" mass="188940">MDPINILKDGENINKPNYSNNYDTNSYPIGANTDAFKREYIHSDIKNVNLFQTVNTNDDLHQKKINISPSENKKMALLKEKYVYQNLETNNEQNYPSNIYLNNSDMNISGSANNTHINNYGARIKISNIESTTKKKENSNNSDIVRNLFDANKFRIQKVSEANIAKNNNNSNNAKDNGAKKNLTSILALDKMVEECDINNLMSTNQFKDLYSHHNKYVDKNYQTESNNVVFLNAYNESKNITQMDHNTLSNKIDVSHLSKENISLNKGYDNYMNNKNTPNTNEINLSGKYIENTFSSEINKNIVNPKQTIVKESYMTNNISIDNFSKFIENPQNENNKIINDEEFCIQTRTNMNGIPFNDDHNSNKFYDENKNINNFNNTRNSKPTNVYTEEDENNIQNNLFEVYDYKKNKKIIYYNVKNHYNPYNELKKKETNNQNIYDNKIYENDIYDYLLHQYETNYKNIMEKKFSTSNKSFANEQNEFILNGANLKKKFSRIFKNLGISSTDNKKMDTFSQYNDQNTNESINYNDYKNIIKDEKNNPYTNPSNSNINSDSNDRNMSDITPLCEENRDTYFRSGNSFDLSNDTSMDIFKNTKEVYTEKPILLLNYIKEDPVYSRDFKSKIEKKKNNDEDILKMNKGIKKKLKKMKYDNTVVISNIGRKIGSTTFSNQIISDTSAILNDETYFTVDNNKEKNCIYSYIVSNENQINYVYLDYDKLSKKEGTPITNDNTSNISSNETLDKEILINNKTDITKKENSHNINKLLTFSFYFSNIIMIHIDSQNCLEIFYLLSDYYDIIKNIQNDIKYREKKKQNILEEKKKKTGKVSNNNRNNNDDERNIKLADNHDRTRGQKYSKLDSYATKSSLDVSSMSLLETRLKEKIDENNSDNNSKEDSIIFDNDEENKQNEGLQVPHFFFILRDVNENELLNFKDENKNGSLSIHQNKDKINRSNSENPYNFTEKSESNNDNYAQNYFNFLINKIKNNNIKKKVKYLIKFLGKKSLFLFPSLCKNNNDNNDETEITAQYMSELKNLKKELYIQGRSIDNMHKHDGKYMYKYLNMLIYTTNNNIFYSPNHIKKKIERFENKILYNILTDNFLLHIRNKIENKLPMKPNLFLTLINQIKIEFLVTFDKFSIGNTEIKNRYRTQLCNNIDIIILKAYKENIAYSCFTFYNLIDNKISELNIYENINKKNYQNFDHLRKDINKLNKQGIDNLIYNEILSIKKEEMFTHFINTYYDGNISPSREEDVDEKSDYESSSFPRLQKDNLKKKNTYINYQSDDTIDSVGYNKKITKKKSSIGTKYLHKNENMATILKKEKNKASSKIDETYDYSDCSNNSYGNSMINKNRNLERKKSNSYNHSILEKRRSNISRSISNKTNNKHKNLNEQNKDTNTLRKGNRSSSNNFSINKNMSINLDMLVKRYNRRNSKNNSRALLQKKNKSDLELNNNQKKNNNYRKYKTDEHINTHSNNIKKYMTTNDYLKNIDLYVNKKMNTTDLNKPKNTSPKRRNTENYGKKKISFNENNIIKNSKTFGENKKNIFKDEYFGDHQFWSFEKKNEDNFHSNSIIGNSNIGDNKFGIKIENKNGSNIDAKKKKKINCFPMNKKR</sequence>
<gene>
    <name evidence="2" type="ORF">YYC_03236</name>
</gene>
<proteinExistence type="predicted"/>
<feature type="region of interest" description="Disordered" evidence="1">
    <location>
        <begin position="1335"/>
        <end position="1408"/>
    </location>
</feature>
<evidence type="ECO:0000313" key="3">
    <source>
        <dbReference type="Proteomes" id="UP000018538"/>
    </source>
</evidence>
<feature type="compositionally biased region" description="Basic and acidic residues" evidence="1">
    <location>
        <begin position="832"/>
        <end position="849"/>
    </location>
</feature>
<feature type="compositionally biased region" description="Polar residues" evidence="1">
    <location>
        <begin position="1394"/>
        <end position="1408"/>
    </location>
</feature>
<reference evidence="2 3" key="1">
    <citation type="submission" date="2013-11" db="EMBL/GenBank/DDBJ databases">
        <title>The Genome Sequence of Plasmodium yoelii 17X.</title>
        <authorList>
            <consortium name="The Broad Institute Genomics Platform"/>
            <consortium name="The Broad Institute Genome Sequencing Center for Infectious Disease"/>
            <person name="Neafsey D."/>
            <person name="Adams J."/>
            <person name="Walker B."/>
            <person name="Young S.K."/>
            <person name="Zeng Q."/>
            <person name="Gargeya S."/>
            <person name="Fitzgerald M."/>
            <person name="Haas B."/>
            <person name="Abouelleil A."/>
            <person name="Alvarado L."/>
            <person name="Chapman S.B."/>
            <person name="Gainer-Dewar J."/>
            <person name="Goldberg J."/>
            <person name="Griggs A."/>
            <person name="Gujja S."/>
            <person name="Hansen M."/>
            <person name="Howarth C."/>
            <person name="Imamovic A."/>
            <person name="Ireland A."/>
            <person name="Larimer J."/>
            <person name="McCowan C."/>
            <person name="Murphy C."/>
            <person name="Pearson M."/>
            <person name="Poon T.W."/>
            <person name="Priest M."/>
            <person name="Roberts A."/>
            <person name="Saif S."/>
            <person name="Shea T."/>
            <person name="Sykes S."/>
            <person name="Wortman J."/>
            <person name="Nusbaum C."/>
            <person name="Birren B."/>
        </authorList>
    </citation>
    <scope>NUCLEOTIDE SEQUENCE [LARGE SCALE GENOMIC DNA]</scope>
    <source>
        <strain evidence="2 3">17X</strain>
    </source>
</reference>
<protein>
    <submittedName>
        <fullName evidence="2">Uncharacterized protein</fullName>
    </submittedName>
</protein>
<name>V7PLL8_PLAYE</name>